<sequence>MVWGIYFPGTATERYN</sequence>
<dbReference type="EMBL" id="GBXM01042864">
    <property type="protein sequence ID" value="JAH65713.1"/>
    <property type="molecule type" value="Transcribed_RNA"/>
</dbReference>
<dbReference type="AlphaFoldDB" id="A0A0E9UL66"/>
<reference evidence="1" key="2">
    <citation type="journal article" date="2015" name="Fish Shellfish Immunol.">
        <title>Early steps in the European eel (Anguilla anguilla)-Vibrio vulnificus interaction in the gills: Role of the RtxA13 toxin.</title>
        <authorList>
            <person name="Callol A."/>
            <person name="Pajuelo D."/>
            <person name="Ebbesson L."/>
            <person name="Teles M."/>
            <person name="MacKenzie S."/>
            <person name="Amaro C."/>
        </authorList>
    </citation>
    <scope>NUCLEOTIDE SEQUENCE</scope>
</reference>
<organism evidence="1">
    <name type="scientific">Anguilla anguilla</name>
    <name type="common">European freshwater eel</name>
    <name type="synonym">Muraena anguilla</name>
    <dbReference type="NCBI Taxonomy" id="7936"/>
    <lineage>
        <taxon>Eukaryota</taxon>
        <taxon>Metazoa</taxon>
        <taxon>Chordata</taxon>
        <taxon>Craniata</taxon>
        <taxon>Vertebrata</taxon>
        <taxon>Euteleostomi</taxon>
        <taxon>Actinopterygii</taxon>
        <taxon>Neopterygii</taxon>
        <taxon>Teleostei</taxon>
        <taxon>Anguilliformes</taxon>
        <taxon>Anguillidae</taxon>
        <taxon>Anguilla</taxon>
    </lineage>
</organism>
<evidence type="ECO:0000313" key="1">
    <source>
        <dbReference type="EMBL" id="JAH65713.1"/>
    </source>
</evidence>
<name>A0A0E9UL66_ANGAN</name>
<protein>
    <submittedName>
        <fullName evidence="1">Uncharacterized protein</fullName>
    </submittedName>
</protein>
<reference evidence="1" key="1">
    <citation type="submission" date="2014-11" db="EMBL/GenBank/DDBJ databases">
        <authorList>
            <person name="Amaro Gonzalez C."/>
        </authorList>
    </citation>
    <scope>NUCLEOTIDE SEQUENCE</scope>
</reference>
<accession>A0A0E9UL66</accession>
<proteinExistence type="predicted"/>